<evidence type="ECO:0000313" key="2">
    <source>
        <dbReference type="Proteomes" id="UP000306319"/>
    </source>
</evidence>
<evidence type="ECO:0000313" key="1">
    <source>
        <dbReference type="EMBL" id="TGY79990.1"/>
    </source>
</evidence>
<comment type="caution">
    <text evidence="1">The sequence shown here is derived from an EMBL/GenBank/DDBJ whole genome shotgun (WGS) entry which is preliminary data.</text>
</comment>
<proteinExistence type="predicted"/>
<dbReference type="Proteomes" id="UP000306319">
    <property type="component" value="Unassembled WGS sequence"/>
</dbReference>
<gene>
    <name evidence="1" type="ORF">E5331_04165</name>
</gene>
<protein>
    <submittedName>
        <fullName evidence="1">Uncharacterized protein</fullName>
    </submittedName>
</protein>
<sequence>MEIIKILLIETIRIIGATADSDYLLHLVNEAKRSGVTHDTIRAFACAGIPLLRIFSNVLRIEPSQAVSFVESGKFTYDDLICAISIFAQDIKREQQLRQLRYGTK</sequence>
<reference evidence="1" key="1">
    <citation type="submission" date="2019-04" db="EMBL/GenBank/DDBJ databases">
        <title>Microbes associate with the intestines of laboratory mice.</title>
        <authorList>
            <person name="Navarre W."/>
            <person name="Wong E."/>
            <person name="Huang K."/>
            <person name="Tropini C."/>
            <person name="Ng K."/>
            <person name="Yu B."/>
        </authorList>
    </citation>
    <scope>NUCLEOTIDE SEQUENCE</scope>
    <source>
        <strain evidence="1">NM04_E33</strain>
    </source>
</reference>
<name>A0AC61RIW7_9BACT</name>
<dbReference type="EMBL" id="SRYB01000004">
    <property type="protein sequence ID" value="TGY79990.1"/>
    <property type="molecule type" value="Genomic_DNA"/>
</dbReference>
<organism evidence="1 2">
    <name type="scientific">Lepagella muris</name>
    <dbReference type="NCBI Taxonomy" id="3032870"/>
    <lineage>
        <taxon>Bacteria</taxon>
        <taxon>Pseudomonadati</taxon>
        <taxon>Bacteroidota</taxon>
        <taxon>Bacteroidia</taxon>
        <taxon>Bacteroidales</taxon>
        <taxon>Muribaculaceae</taxon>
        <taxon>Lepagella</taxon>
    </lineage>
</organism>
<accession>A0AC61RIW7</accession>
<keyword evidence="2" id="KW-1185">Reference proteome</keyword>